<sequence>MCCFLRKLDTSVDELVKEFEATWKPKLGDYSRELVEYCCSKTLRLKPLEPGESVSDSSFSRFTFDMMLAWQMPSSANEESYMECLGKEKEEKKLPLRVTPAHEDVSLFYSDIMPLLVDHGAAVEEVAFVWFASLLPLSGDVPTSRFSFETLTAPTANLLHYPAYDKFLKEMDKCVKHLQKQETPTGVEFEDDEFILHVEGTASSQRVVRHIGGESWPGKLTLTNYALYFEASGAVTYEQALKINLSKNTEQSVKPAATGPFGAPLFDKAIIYKSSELAEEVVLEFPEVTSSTRRDHWLALTKEIILLHQFLSEHETLSATQAWEMHARTILSIIRLHAAREMLRMAPPLPRSFLIFTLFDELPKGDYVLEELAGTLELIDSGDPCSASSILRYLNMPHELEPDSDWKEPKMIEKGPLISTQGGSLSTLDEAVTEVREQAKEIQVAKATTEGLKEEGVADSALVLMELIKPLKRGWTWFQEVLAWERPGTAVKNLAFSGYYSVAFASSRVCDFREWIGKALAIGLLWVALEMLRARRQNIKDQYCKVVVCTASDQTAMESIVSAQQGLRTAHDLVQKVNIGVLKIYSILLSRAPKQANTVMMGMVGIAVILMVVPFKYMVMAATLYLFATTSKAGKNVVANDTGNRRLKEWWDSIPVVPVELVNEAPEDR</sequence>
<dbReference type="InterPro" id="IPR006927">
    <property type="entry name" value="DUF639"/>
</dbReference>
<keyword evidence="2" id="KW-0472">Membrane</keyword>
<dbReference type="PANTHER" id="PTHR31860:SF5">
    <property type="entry name" value="ARGH (DUF639)"/>
    <property type="match status" value="1"/>
</dbReference>
<keyword evidence="2" id="KW-0812">Transmembrane</keyword>
<dbReference type="Proteomes" id="UP001153076">
    <property type="component" value="Unassembled WGS sequence"/>
</dbReference>
<dbReference type="AlphaFoldDB" id="A0A9Q1QA61"/>
<keyword evidence="4" id="KW-1185">Reference proteome</keyword>
<proteinExistence type="predicted"/>
<reference evidence="3" key="1">
    <citation type="submission" date="2022-04" db="EMBL/GenBank/DDBJ databases">
        <title>Carnegiea gigantea Genome sequencing and assembly v2.</title>
        <authorList>
            <person name="Copetti D."/>
            <person name="Sanderson M.J."/>
            <person name="Burquez A."/>
            <person name="Wojciechowski M.F."/>
        </authorList>
    </citation>
    <scope>NUCLEOTIDE SEQUENCE</scope>
    <source>
        <strain evidence="3">SGP5-SGP5p</strain>
        <tissue evidence="3">Aerial part</tissue>
    </source>
</reference>
<name>A0A9Q1QA61_9CARY</name>
<accession>A0A9Q1QA61</accession>
<gene>
    <name evidence="3" type="ORF">Cgig2_025033</name>
</gene>
<evidence type="ECO:0000313" key="4">
    <source>
        <dbReference type="Proteomes" id="UP001153076"/>
    </source>
</evidence>
<keyword evidence="2" id="KW-1133">Transmembrane helix</keyword>
<evidence type="ECO:0000256" key="1">
    <source>
        <dbReference type="SAM" id="Coils"/>
    </source>
</evidence>
<feature type="transmembrane region" description="Helical" evidence="2">
    <location>
        <begin position="599"/>
        <end position="627"/>
    </location>
</feature>
<dbReference type="Pfam" id="PF04842">
    <property type="entry name" value="DUF639"/>
    <property type="match status" value="1"/>
</dbReference>
<organism evidence="3 4">
    <name type="scientific">Carnegiea gigantea</name>
    <dbReference type="NCBI Taxonomy" id="171969"/>
    <lineage>
        <taxon>Eukaryota</taxon>
        <taxon>Viridiplantae</taxon>
        <taxon>Streptophyta</taxon>
        <taxon>Embryophyta</taxon>
        <taxon>Tracheophyta</taxon>
        <taxon>Spermatophyta</taxon>
        <taxon>Magnoliopsida</taxon>
        <taxon>eudicotyledons</taxon>
        <taxon>Gunneridae</taxon>
        <taxon>Pentapetalae</taxon>
        <taxon>Caryophyllales</taxon>
        <taxon>Cactineae</taxon>
        <taxon>Cactaceae</taxon>
        <taxon>Cactoideae</taxon>
        <taxon>Echinocereeae</taxon>
        <taxon>Carnegiea</taxon>
    </lineage>
</organism>
<dbReference type="OrthoDB" id="1903413at2759"/>
<comment type="caution">
    <text evidence="3">The sequence shown here is derived from an EMBL/GenBank/DDBJ whole genome shotgun (WGS) entry which is preliminary data.</text>
</comment>
<dbReference type="EMBL" id="JAKOGI010000464">
    <property type="protein sequence ID" value="KAJ8434607.1"/>
    <property type="molecule type" value="Genomic_DNA"/>
</dbReference>
<dbReference type="PANTHER" id="PTHR31860">
    <property type="entry name" value="HEAT-INDUCIBLE TRANSCRIPTION REPRESSOR (DUF639)-RELATED"/>
    <property type="match status" value="1"/>
</dbReference>
<keyword evidence="1" id="KW-0175">Coiled coil</keyword>
<protein>
    <submittedName>
        <fullName evidence="3">Uncharacterized protein</fullName>
    </submittedName>
</protein>
<feature type="coiled-coil region" evidence="1">
    <location>
        <begin position="428"/>
        <end position="455"/>
    </location>
</feature>
<evidence type="ECO:0000313" key="3">
    <source>
        <dbReference type="EMBL" id="KAJ8434607.1"/>
    </source>
</evidence>
<evidence type="ECO:0000256" key="2">
    <source>
        <dbReference type="SAM" id="Phobius"/>
    </source>
</evidence>